<dbReference type="Pfam" id="PF13450">
    <property type="entry name" value="NAD_binding_8"/>
    <property type="match status" value="1"/>
</dbReference>
<feature type="domain" description="UDP-galactopyranose mutase C-terminal" evidence="6">
    <location>
        <begin position="155"/>
        <end position="365"/>
    </location>
</feature>
<dbReference type="SUPFAM" id="SSF54373">
    <property type="entry name" value="FAD-linked reductases, C-terminal domain"/>
    <property type="match status" value="1"/>
</dbReference>
<dbReference type="InterPro" id="IPR004379">
    <property type="entry name" value="UDP-GALP_mutase"/>
</dbReference>
<dbReference type="NCBIfam" id="TIGR00031">
    <property type="entry name" value="UDP-GALP_mutase"/>
    <property type="match status" value="1"/>
</dbReference>
<keyword evidence="4" id="KW-0274">FAD</keyword>
<keyword evidence="8" id="KW-1185">Reference proteome</keyword>
<protein>
    <submittedName>
        <fullName evidence="7">UDP-galactopyranose mutase</fullName>
        <ecNumber evidence="7">5.4.99.9</ecNumber>
    </submittedName>
</protein>
<comment type="similarity">
    <text evidence="2">Belongs to the UDP-galactopyranose/dTDP-fucopyranose mutase family.</text>
</comment>
<dbReference type="Gene3D" id="3.40.50.720">
    <property type="entry name" value="NAD(P)-binding Rossmann-like Domain"/>
    <property type="match status" value="3"/>
</dbReference>
<evidence type="ECO:0000256" key="4">
    <source>
        <dbReference type="ARBA" id="ARBA00022827"/>
    </source>
</evidence>
<dbReference type="SUPFAM" id="SSF51971">
    <property type="entry name" value="Nucleotide-binding domain"/>
    <property type="match status" value="1"/>
</dbReference>
<evidence type="ECO:0000259" key="6">
    <source>
        <dbReference type="Pfam" id="PF03275"/>
    </source>
</evidence>
<keyword evidence="5 7" id="KW-0413">Isomerase</keyword>
<dbReference type="RefSeq" id="WP_253646770.1">
    <property type="nucleotide sequence ID" value="NZ_BAAAMO010000002.1"/>
</dbReference>
<dbReference type="PANTHER" id="PTHR21197:SF0">
    <property type="entry name" value="UDP-GALACTOPYRANOSE MUTASE"/>
    <property type="match status" value="1"/>
</dbReference>
<dbReference type="PANTHER" id="PTHR21197">
    <property type="entry name" value="UDP-GALACTOPYRANOSE MUTASE"/>
    <property type="match status" value="1"/>
</dbReference>
<name>A0ABW3G3Q5_9NOCA</name>
<sequence>MAADQQYDLIVVGSGFFGLTVAERTAAELGKRVLVVERRHHLGGNAYSEPEPTTGIEVHKYGAHLFHTSNETVWEYVNRFTEFTNYQHRVFALHDGQAYQFPLGLGLVSQFFGRYFTPEQARALIAEQAGEIKTEDAQNLEEKAISLIGRPLYEAFIRDYTAKQWQTDPKELPAGNITRLPVRYTFDNRYFNDTHEGLPVDGYTAWLENMARHENIEVRLDTDWFDIRDTVRAANPDAPVVYTGPLDRYFDYVDGELGWRTLDFETEVLDTGDYQGTPVMNYNDADVPFTRIHEFRHFHPERDYPRDKTVIMREFSRFAESGDEPYYPINTPDDREKLTRYRERAKAETASEKVLFGGRLGTYQYLDMHMAIASALTLWTNTIAPHLRDGAPLVEADAS</sequence>
<evidence type="ECO:0000256" key="5">
    <source>
        <dbReference type="ARBA" id="ARBA00023235"/>
    </source>
</evidence>
<accession>A0ABW3G3Q5</accession>
<dbReference type="EMBL" id="JBHTIL010000001">
    <property type="protein sequence ID" value="MFD0925266.1"/>
    <property type="molecule type" value="Genomic_DNA"/>
</dbReference>
<dbReference type="EC" id="5.4.99.9" evidence="7"/>
<evidence type="ECO:0000313" key="8">
    <source>
        <dbReference type="Proteomes" id="UP001597068"/>
    </source>
</evidence>
<comment type="caution">
    <text evidence="7">The sequence shown here is derived from an EMBL/GenBank/DDBJ whole genome shotgun (WGS) entry which is preliminary data.</text>
</comment>
<comment type="cofactor">
    <cofactor evidence="1">
        <name>FAD</name>
        <dbReference type="ChEBI" id="CHEBI:57692"/>
    </cofactor>
</comment>
<gene>
    <name evidence="7" type="primary">glf</name>
    <name evidence="7" type="ORF">ACFQ04_05890</name>
</gene>
<dbReference type="Pfam" id="PF03275">
    <property type="entry name" value="GLF"/>
    <property type="match status" value="1"/>
</dbReference>
<evidence type="ECO:0000256" key="2">
    <source>
        <dbReference type="ARBA" id="ARBA00009321"/>
    </source>
</evidence>
<evidence type="ECO:0000256" key="3">
    <source>
        <dbReference type="ARBA" id="ARBA00022630"/>
    </source>
</evidence>
<reference evidence="8" key="1">
    <citation type="journal article" date="2019" name="Int. J. Syst. Evol. Microbiol.">
        <title>The Global Catalogue of Microorganisms (GCM) 10K type strain sequencing project: providing services to taxonomists for standard genome sequencing and annotation.</title>
        <authorList>
            <consortium name="The Broad Institute Genomics Platform"/>
            <consortium name="The Broad Institute Genome Sequencing Center for Infectious Disease"/>
            <person name="Wu L."/>
            <person name="Ma J."/>
        </authorList>
    </citation>
    <scope>NUCLEOTIDE SEQUENCE [LARGE SCALE GENOMIC DNA]</scope>
    <source>
        <strain evidence="8">CCUG 50873</strain>
    </source>
</reference>
<evidence type="ECO:0000256" key="1">
    <source>
        <dbReference type="ARBA" id="ARBA00001974"/>
    </source>
</evidence>
<dbReference type="InterPro" id="IPR015899">
    <property type="entry name" value="UDP-GalPyranose_mutase_C"/>
</dbReference>
<keyword evidence="3" id="KW-0285">Flavoprotein</keyword>
<dbReference type="GO" id="GO:0008767">
    <property type="term" value="F:UDP-galactopyranose mutase activity"/>
    <property type="evidence" value="ECO:0007669"/>
    <property type="project" value="UniProtKB-EC"/>
</dbReference>
<dbReference type="Proteomes" id="UP001597068">
    <property type="component" value="Unassembled WGS sequence"/>
</dbReference>
<evidence type="ECO:0000313" key="7">
    <source>
        <dbReference type="EMBL" id="MFD0925266.1"/>
    </source>
</evidence>
<proteinExistence type="inferred from homology"/>
<organism evidence="7 8">
    <name type="scientific">Williamsia deligens</name>
    <dbReference type="NCBI Taxonomy" id="321325"/>
    <lineage>
        <taxon>Bacteria</taxon>
        <taxon>Bacillati</taxon>
        <taxon>Actinomycetota</taxon>
        <taxon>Actinomycetes</taxon>
        <taxon>Mycobacteriales</taxon>
        <taxon>Nocardiaceae</taxon>
        <taxon>Williamsia</taxon>
    </lineage>
</organism>